<feature type="compositionally biased region" description="Pro residues" evidence="1">
    <location>
        <begin position="35"/>
        <end position="47"/>
    </location>
</feature>
<keyword evidence="3" id="KW-1185">Reference proteome</keyword>
<proteinExistence type="predicted"/>
<reference evidence="2" key="2">
    <citation type="submission" date="2015-11" db="EMBL/GenBank/DDBJ databases">
        <authorList>
            <person name="Zhang Y."/>
            <person name="Guo Z."/>
        </authorList>
    </citation>
    <scope>NUCLEOTIDE SEQUENCE</scope>
</reference>
<accession>A0A068Y7S6</accession>
<dbReference type="AlphaFoldDB" id="A0A068Y7S6"/>
<evidence type="ECO:0000256" key="1">
    <source>
        <dbReference type="SAM" id="MobiDB-lite"/>
    </source>
</evidence>
<organism evidence="2 3">
    <name type="scientific">Echinococcus multilocularis</name>
    <name type="common">Fox tapeworm</name>
    <dbReference type="NCBI Taxonomy" id="6211"/>
    <lineage>
        <taxon>Eukaryota</taxon>
        <taxon>Metazoa</taxon>
        <taxon>Spiralia</taxon>
        <taxon>Lophotrochozoa</taxon>
        <taxon>Platyhelminthes</taxon>
        <taxon>Cestoda</taxon>
        <taxon>Eucestoda</taxon>
        <taxon>Cyclophyllidea</taxon>
        <taxon>Taeniidae</taxon>
        <taxon>Echinococcus</taxon>
    </lineage>
</organism>
<evidence type="ECO:0000313" key="3">
    <source>
        <dbReference type="Proteomes" id="UP000017246"/>
    </source>
</evidence>
<evidence type="ECO:0000313" key="2">
    <source>
        <dbReference type="EMBL" id="CDS39300.1"/>
    </source>
</evidence>
<dbReference type="Proteomes" id="UP000017246">
    <property type="component" value="Unassembled WGS sequence"/>
</dbReference>
<dbReference type="EMBL" id="LN902845">
    <property type="protein sequence ID" value="CDS39300.1"/>
    <property type="molecule type" value="Genomic_DNA"/>
</dbReference>
<gene>
    <name evidence="2" type="ORF">EmuJ_000679800</name>
</gene>
<name>A0A068Y7S6_ECHMU</name>
<protein>
    <submittedName>
        <fullName evidence="2">Expressed protein</fullName>
    </submittedName>
</protein>
<sequence>MYCWSRYRYAYYPPPPYAYQSWWPGSGNGFYLPPQNNPFPGTTPPAVNPNLPLQNVPTQPLPLQPIN</sequence>
<reference evidence="2" key="1">
    <citation type="journal article" date="2013" name="Nature">
        <title>The genomes of four tapeworm species reveal adaptations to parasitism.</title>
        <authorList>
            <person name="Tsai I.J."/>
            <person name="Zarowiecki M."/>
            <person name="Holroyd N."/>
            <person name="Garciarrubio A."/>
            <person name="Sanchez-Flores A."/>
            <person name="Brooks K.L."/>
            <person name="Tracey A."/>
            <person name="Bobes R.J."/>
            <person name="Fragoso G."/>
            <person name="Sciutto E."/>
            <person name="Aslett M."/>
            <person name="Beasley H."/>
            <person name="Bennett H.M."/>
            <person name="Cai J."/>
            <person name="Camicia F."/>
            <person name="Clark R."/>
            <person name="Cucher M."/>
            <person name="De Silva N."/>
            <person name="Day T.A."/>
            <person name="Deplazes P."/>
            <person name="Estrada K."/>
            <person name="Fernandez C."/>
            <person name="Holland P.W."/>
            <person name="Hou J."/>
            <person name="Hu S."/>
            <person name="Huckvale T."/>
            <person name="Hung S.S."/>
            <person name="Kamenetzky L."/>
            <person name="Keane J.A."/>
            <person name="Kiss F."/>
            <person name="Koziol U."/>
            <person name="Lambert O."/>
            <person name="Liu K."/>
            <person name="Luo X."/>
            <person name="Luo Y."/>
            <person name="Macchiaroli N."/>
            <person name="Nichol S."/>
            <person name="Paps J."/>
            <person name="Parkinson J."/>
            <person name="Pouchkina-Stantcheva N."/>
            <person name="Riddiford N."/>
            <person name="Rosenzvit M."/>
            <person name="Salinas G."/>
            <person name="Wasmuth J.D."/>
            <person name="Zamanian M."/>
            <person name="Zheng Y."/>
            <person name="Cai X."/>
            <person name="Soberon X."/>
            <person name="Olson P.D."/>
            <person name="Laclette J.P."/>
            <person name="Brehm K."/>
            <person name="Berriman M."/>
            <person name="Garciarrubio A."/>
            <person name="Bobes R.J."/>
            <person name="Fragoso G."/>
            <person name="Sanchez-Flores A."/>
            <person name="Estrada K."/>
            <person name="Cevallos M.A."/>
            <person name="Morett E."/>
            <person name="Gonzalez V."/>
            <person name="Portillo T."/>
            <person name="Ochoa-Leyva A."/>
            <person name="Jose M.V."/>
            <person name="Sciutto E."/>
            <person name="Landa A."/>
            <person name="Jimenez L."/>
            <person name="Valdes V."/>
            <person name="Carrero J.C."/>
            <person name="Larralde C."/>
            <person name="Morales-Montor J."/>
            <person name="Limon-Lason J."/>
            <person name="Soberon X."/>
            <person name="Laclette J.P."/>
        </authorList>
    </citation>
    <scope>NUCLEOTIDE SEQUENCE [LARGE SCALE GENOMIC DNA]</scope>
</reference>
<feature type="region of interest" description="Disordered" evidence="1">
    <location>
        <begin position="34"/>
        <end position="67"/>
    </location>
</feature>